<dbReference type="EMBL" id="LR699120">
    <property type="protein sequence ID" value="VVC77171.1"/>
    <property type="molecule type" value="Genomic_DNA"/>
</dbReference>
<feature type="binding site" evidence="6">
    <location>
        <position position="287"/>
    </location>
    <ligand>
        <name>substrate</name>
    </ligand>
</feature>
<keyword evidence="4 6" id="KW-0378">Hydrolase</keyword>
<feature type="binding site" evidence="6">
    <location>
        <position position="217"/>
    </location>
    <ligand>
        <name>substrate</name>
    </ligand>
</feature>
<comment type="similarity">
    <text evidence="1 6">Belongs to the glutaminase family.</text>
</comment>
<sequence>MIKKHNVLFFALLIVLISTNGFANWISNPRDIKQALNDVYREYKDKKGGKNADYIPELAKVDPTLFGIAIVTVNGDIQSIGDADVPFAIESISKPFIYALALHDNGEKIVTEKVGLNATGHSFNSVMAIEEKQDHLQNPLVNAGAIQITSLIKGKTSHEKWQRALDFIKKLSDGNPYLGKSVYQSEMATNQHNRGIAELLDSYGMMASDPLDAVDRYTKACSIMITARQLALMGATLANQGVNPQTHQRVISSKEVQDVLSEMVINGLYENSGIWFWTVGIPAKSGVGGGILAVVPGKMAIAVFSPPLDKAGNSVRAQQVIKEISQRWNLHLLGNKNMNRI</sequence>
<dbReference type="InterPro" id="IPR015868">
    <property type="entry name" value="Glutaminase"/>
</dbReference>
<evidence type="ECO:0000256" key="4">
    <source>
        <dbReference type="ARBA" id="ARBA00022801"/>
    </source>
</evidence>
<keyword evidence="6" id="KW-0007">Acetylation</keyword>
<dbReference type="NCBIfam" id="TIGR03814">
    <property type="entry name" value="Gln_ase"/>
    <property type="match status" value="1"/>
</dbReference>
<protein>
    <recommendedName>
        <fullName evidence="3 6">Glutaminase</fullName>
        <ecNumber evidence="3 6">3.5.1.2</ecNumber>
    </recommendedName>
</protein>
<evidence type="ECO:0000256" key="5">
    <source>
        <dbReference type="ARBA" id="ARBA00049534"/>
    </source>
</evidence>
<evidence type="ECO:0000313" key="9">
    <source>
        <dbReference type="Proteomes" id="UP000324194"/>
    </source>
</evidence>
<evidence type="ECO:0000256" key="3">
    <source>
        <dbReference type="ARBA" id="ARBA00012918"/>
    </source>
</evidence>
<feature type="binding site" evidence="6">
    <location>
        <position position="269"/>
    </location>
    <ligand>
        <name>substrate</name>
    </ligand>
</feature>
<keyword evidence="7" id="KW-0732">Signal</keyword>
<feature type="binding site" evidence="6">
    <location>
        <position position="186"/>
    </location>
    <ligand>
        <name>substrate</name>
    </ligand>
</feature>
<dbReference type="Gene3D" id="3.40.710.10">
    <property type="entry name" value="DD-peptidase/beta-lactamase superfamily"/>
    <property type="match status" value="1"/>
</dbReference>
<comment type="subunit">
    <text evidence="2 6">Homotetramer.</text>
</comment>
<dbReference type="Pfam" id="PF04960">
    <property type="entry name" value="Glutaminase"/>
    <property type="match status" value="1"/>
</dbReference>
<keyword evidence="9" id="KW-1185">Reference proteome</keyword>
<dbReference type="FunFam" id="3.40.710.10:FF:000005">
    <property type="entry name" value="Glutaminase"/>
    <property type="match status" value="1"/>
</dbReference>
<evidence type="ECO:0000256" key="2">
    <source>
        <dbReference type="ARBA" id="ARBA00011881"/>
    </source>
</evidence>
<dbReference type="KEGG" id="asip:AQUSIP_24980"/>
<organism evidence="8 9">
    <name type="scientific">Aquicella siphonis</name>
    <dbReference type="NCBI Taxonomy" id="254247"/>
    <lineage>
        <taxon>Bacteria</taxon>
        <taxon>Pseudomonadati</taxon>
        <taxon>Pseudomonadota</taxon>
        <taxon>Gammaproteobacteria</taxon>
        <taxon>Legionellales</taxon>
        <taxon>Coxiellaceae</taxon>
        <taxon>Aquicella</taxon>
    </lineage>
</organism>
<dbReference type="InterPro" id="IPR012338">
    <property type="entry name" value="Beta-lactam/transpept-like"/>
</dbReference>
<reference evidence="8 9" key="1">
    <citation type="submission" date="2019-08" db="EMBL/GenBank/DDBJ databases">
        <authorList>
            <person name="Guy L."/>
        </authorList>
    </citation>
    <scope>NUCLEOTIDE SEQUENCE [LARGE SCALE GENOMIC DNA]</scope>
    <source>
        <strain evidence="8 9">SGT-108</strain>
    </source>
</reference>
<dbReference type="HAMAP" id="MF_00313">
    <property type="entry name" value="Glutaminase"/>
    <property type="match status" value="1"/>
</dbReference>
<dbReference type="GO" id="GO:0006543">
    <property type="term" value="P:L-glutamine catabolic process"/>
    <property type="evidence" value="ECO:0007669"/>
    <property type="project" value="TreeGrafter"/>
</dbReference>
<evidence type="ECO:0000256" key="7">
    <source>
        <dbReference type="SAM" id="SignalP"/>
    </source>
</evidence>
<dbReference type="GO" id="GO:0004359">
    <property type="term" value="F:glutaminase activity"/>
    <property type="evidence" value="ECO:0007669"/>
    <property type="project" value="UniProtKB-UniRule"/>
</dbReference>
<evidence type="ECO:0000256" key="1">
    <source>
        <dbReference type="ARBA" id="ARBA00011076"/>
    </source>
</evidence>
<dbReference type="EC" id="3.5.1.2" evidence="3 6"/>
<proteinExistence type="inferred from homology"/>
<evidence type="ECO:0000313" key="8">
    <source>
        <dbReference type="EMBL" id="VVC77171.1"/>
    </source>
</evidence>
<feature type="binding site" evidence="6">
    <location>
        <position position="193"/>
    </location>
    <ligand>
        <name>substrate</name>
    </ligand>
</feature>
<dbReference type="Proteomes" id="UP000324194">
    <property type="component" value="Chromosome 2"/>
</dbReference>
<accession>A0A5E4PL75</accession>
<feature type="chain" id="PRO_5022826542" description="Glutaminase" evidence="7">
    <location>
        <begin position="24"/>
        <end position="341"/>
    </location>
</feature>
<gene>
    <name evidence="8" type="primary">glsA1</name>
    <name evidence="6" type="synonym">glsA</name>
    <name evidence="8" type="ORF">AQUSIP_24980</name>
</gene>
<dbReference type="NCBIfam" id="NF009020">
    <property type="entry name" value="PRK12356.1"/>
    <property type="match status" value="1"/>
</dbReference>
<dbReference type="OrthoDB" id="9788822at2"/>
<dbReference type="GO" id="GO:0006537">
    <property type="term" value="P:glutamate biosynthetic process"/>
    <property type="evidence" value="ECO:0007669"/>
    <property type="project" value="TreeGrafter"/>
</dbReference>
<comment type="catalytic activity">
    <reaction evidence="5 6">
        <text>L-glutamine + H2O = L-glutamate + NH4(+)</text>
        <dbReference type="Rhea" id="RHEA:15889"/>
        <dbReference type="ChEBI" id="CHEBI:15377"/>
        <dbReference type="ChEBI" id="CHEBI:28938"/>
        <dbReference type="ChEBI" id="CHEBI:29985"/>
        <dbReference type="ChEBI" id="CHEBI:58359"/>
        <dbReference type="EC" id="3.5.1.2"/>
    </reaction>
</comment>
<feature type="binding site" evidence="6">
    <location>
        <position position="142"/>
    </location>
    <ligand>
        <name>substrate</name>
    </ligand>
</feature>
<feature type="binding site" evidence="6">
    <location>
        <position position="91"/>
    </location>
    <ligand>
        <name>substrate</name>
    </ligand>
</feature>
<dbReference type="RefSeq" id="WP_148340564.1">
    <property type="nucleotide sequence ID" value="NZ_LR699120.1"/>
</dbReference>
<dbReference type="PANTHER" id="PTHR12544:SF48">
    <property type="entry name" value="GLUTAMINASE 1"/>
    <property type="match status" value="1"/>
</dbReference>
<feature type="signal peptide" evidence="7">
    <location>
        <begin position="1"/>
        <end position="23"/>
    </location>
</feature>
<dbReference type="PANTHER" id="PTHR12544">
    <property type="entry name" value="GLUTAMINASE"/>
    <property type="match status" value="1"/>
</dbReference>
<dbReference type="AlphaFoldDB" id="A0A5E4PL75"/>
<name>A0A5E4PL75_9COXI</name>
<dbReference type="SUPFAM" id="SSF56601">
    <property type="entry name" value="beta-lactamase/transpeptidase-like"/>
    <property type="match status" value="1"/>
</dbReference>
<evidence type="ECO:0000256" key="6">
    <source>
        <dbReference type="HAMAP-Rule" id="MF_00313"/>
    </source>
</evidence>